<dbReference type="STRING" id="575540.Isop_3064"/>
<dbReference type="Gene3D" id="2.130.10.130">
    <property type="entry name" value="Integrin alpha, N-terminal"/>
    <property type="match status" value="2"/>
</dbReference>
<dbReference type="HOGENOM" id="CLU_017657_0_0_0"/>
<dbReference type="InterPro" id="IPR027039">
    <property type="entry name" value="Crtac1"/>
</dbReference>
<dbReference type="PANTHER" id="PTHR16026">
    <property type="entry name" value="CARTILAGE ACIDIC PROTEIN 1"/>
    <property type="match status" value="1"/>
</dbReference>
<evidence type="ECO:0000256" key="1">
    <source>
        <dbReference type="ARBA" id="ARBA00022729"/>
    </source>
</evidence>
<dbReference type="eggNOG" id="COG0457">
    <property type="taxonomic scope" value="Bacteria"/>
</dbReference>
<keyword evidence="1" id="KW-0732">Signal</keyword>
<dbReference type="EMBL" id="CP002353">
    <property type="protein sequence ID" value="ADV63629.1"/>
    <property type="molecule type" value="Genomic_DNA"/>
</dbReference>
<gene>
    <name evidence="3" type="ordered locus">Isop_3064</name>
</gene>
<dbReference type="PROSITE" id="PS51257">
    <property type="entry name" value="PROKAR_LIPOPROTEIN"/>
    <property type="match status" value="1"/>
</dbReference>
<evidence type="ECO:0000259" key="2">
    <source>
        <dbReference type="Pfam" id="PF07593"/>
    </source>
</evidence>
<dbReference type="Pfam" id="PF13517">
    <property type="entry name" value="FG-GAP_3"/>
    <property type="match status" value="3"/>
</dbReference>
<evidence type="ECO:0000313" key="3">
    <source>
        <dbReference type="EMBL" id="ADV63629.1"/>
    </source>
</evidence>
<sequence length="629" mass="67383">MTSALPRLGRLHASVTVSAACVEPVFPLRGWFVSTALALGMVALGCSEPTAPPILPEVIVPTAPEQVATETLPKVKFTEITTESGVTFVHTSAMTGRKLLPETMGSGVAVFDFDNDGDQDLLFINQTFWPEDRHPDQPLPTQCLYANDGTGRFTDVTESAGLAVSVFGQGVAVGDYDNDGYLDVYITTLEGGLLFRNQGNGTFVNVTGTAGVGSEGWMSSAAFFDFNNDGLLDLFVCRYLDWNPRDDLEQNFQLAGTGKGRAYGPPTAFKGTLCLLFRNNGDGTFTDVSEAAGVQIKTLDAQVPFGKALGVAPYDIDGDGFVDLAVANDTVPNFLLHNRGDGTFEEIGTLAGVAFDQQGRARGAMGIDWADFRNDGTLGLAIGNFANEMTALYVSDDPSTLQFADLANIFGLGAPTQPPLKFGLFFFDYDLDGRQDLLMTNGHLENEISKVQASETYAQSAQLYWNSGKPGRTLFTLVSSDVIGPDLYEPIVGRGSAYGDFDGDGDLDVVFTASGGPAKLYRNEGGNANRFLRLRLIGGPGSNRDAIGARLELTTTDGVTQRRQHFPAKGYLSSVEFPITFGLGPEASVERLVIRWPSGKVTSYDGSVLEANRVHTLKEADVSPSTSTE</sequence>
<name>E8R3B9_ISOPI</name>
<keyword evidence="4" id="KW-1185">Reference proteome</keyword>
<accession>E8R3B9</accession>
<protein>
    <submittedName>
        <fullName evidence="3">ASPIC/UnbV domain protein</fullName>
    </submittedName>
</protein>
<dbReference type="InParanoid" id="E8R3B9"/>
<dbReference type="KEGG" id="ipa:Isop_3064"/>
<dbReference type="Proteomes" id="UP000008631">
    <property type="component" value="Chromosome"/>
</dbReference>
<dbReference type="Pfam" id="PF07593">
    <property type="entry name" value="UnbV_ASPIC"/>
    <property type="match status" value="1"/>
</dbReference>
<evidence type="ECO:0000313" key="4">
    <source>
        <dbReference type="Proteomes" id="UP000008631"/>
    </source>
</evidence>
<dbReference type="SUPFAM" id="SSF69318">
    <property type="entry name" value="Integrin alpha N-terminal domain"/>
    <property type="match status" value="1"/>
</dbReference>
<organism evidence="3 4">
    <name type="scientific">Isosphaera pallida (strain ATCC 43644 / DSM 9630 / IS1B)</name>
    <dbReference type="NCBI Taxonomy" id="575540"/>
    <lineage>
        <taxon>Bacteria</taxon>
        <taxon>Pseudomonadati</taxon>
        <taxon>Planctomycetota</taxon>
        <taxon>Planctomycetia</taxon>
        <taxon>Isosphaerales</taxon>
        <taxon>Isosphaeraceae</taxon>
        <taxon>Isosphaera</taxon>
    </lineage>
</organism>
<dbReference type="RefSeq" id="WP_013565917.1">
    <property type="nucleotide sequence ID" value="NC_014962.1"/>
</dbReference>
<dbReference type="InterPro" id="IPR011519">
    <property type="entry name" value="UnbV_ASPIC"/>
</dbReference>
<proteinExistence type="predicted"/>
<reference key="1">
    <citation type="submission" date="2010-11" db="EMBL/GenBank/DDBJ databases">
        <title>The complete sequence of chromosome of Isophaera pallida ATCC 43644.</title>
        <authorList>
            <consortium name="US DOE Joint Genome Institute (JGI-PGF)"/>
            <person name="Lucas S."/>
            <person name="Copeland A."/>
            <person name="Lapidus A."/>
            <person name="Bruce D."/>
            <person name="Goodwin L."/>
            <person name="Pitluck S."/>
            <person name="Kyrpides N."/>
            <person name="Mavromatis K."/>
            <person name="Pagani I."/>
            <person name="Ivanova N."/>
            <person name="Saunders E."/>
            <person name="Brettin T."/>
            <person name="Detter J.C."/>
            <person name="Han C."/>
            <person name="Tapia R."/>
            <person name="Land M."/>
            <person name="Hauser L."/>
            <person name="Markowitz V."/>
            <person name="Cheng J.-F."/>
            <person name="Hugenholtz P."/>
            <person name="Woyke T."/>
            <person name="Wu D."/>
            <person name="Eisen J.A."/>
        </authorList>
    </citation>
    <scope>NUCLEOTIDE SEQUENCE</scope>
    <source>
        <strain>ATCC 43644</strain>
    </source>
</reference>
<dbReference type="InterPro" id="IPR013517">
    <property type="entry name" value="FG-GAP"/>
</dbReference>
<dbReference type="PANTHER" id="PTHR16026:SF0">
    <property type="entry name" value="CARTILAGE ACIDIC PROTEIN 1"/>
    <property type="match status" value="1"/>
</dbReference>
<dbReference type="AlphaFoldDB" id="E8R3B9"/>
<reference evidence="3 4" key="2">
    <citation type="journal article" date="2011" name="Stand. Genomic Sci.">
        <title>Complete genome sequence of Isosphaera pallida type strain (IS1B).</title>
        <authorList>
            <consortium name="US DOE Joint Genome Institute (JGI-PGF)"/>
            <person name="Goker M."/>
            <person name="Cleland D."/>
            <person name="Saunders E."/>
            <person name="Lapidus A."/>
            <person name="Nolan M."/>
            <person name="Lucas S."/>
            <person name="Hammon N."/>
            <person name="Deshpande S."/>
            <person name="Cheng J.F."/>
            <person name="Tapia R."/>
            <person name="Han C."/>
            <person name="Goodwin L."/>
            <person name="Pitluck S."/>
            <person name="Liolios K."/>
            <person name="Pagani I."/>
            <person name="Ivanova N."/>
            <person name="Mavromatis K."/>
            <person name="Pati A."/>
            <person name="Chen A."/>
            <person name="Palaniappan K."/>
            <person name="Land M."/>
            <person name="Hauser L."/>
            <person name="Chang Y.J."/>
            <person name="Jeffries C.D."/>
            <person name="Detter J.C."/>
            <person name="Beck B."/>
            <person name="Woyke T."/>
            <person name="Bristow J."/>
            <person name="Eisen J.A."/>
            <person name="Markowitz V."/>
            <person name="Hugenholtz P."/>
            <person name="Kyrpides N.C."/>
            <person name="Klenk H.P."/>
        </authorList>
    </citation>
    <scope>NUCLEOTIDE SEQUENCE [LARGE SCALE GENOMIC DNA]</scope>
    <source>
        <strain evidence="4">ATCC 43644 / DSM 9630 / IS1B</strain>
    </source>
</reference>
<feature type="domain" description="ASPIC/UnbV" evidence="2">
    <location>
        <begin position="546"/>
        <end position="613"/>
    </location>
</feature>
<dbReference type="InterPro" id="IPR028994">
    <property type="entry name" value="Integrin_alpha_N"/>
</dbReference>